<dbReference type="RefSeq" id="WP_181055023.1">
    <property type="nucleotide sequence ID" value="NZ_JACDXJ010000008.1"/>
</dbReference>
<evidence type="ECO:0000256" key="1">
    <source>
        <dbReference type="SAM" id="MobiDB-lite"/>
    </source>
</evidence>
<comment type="caution">
    <text evidence="2">The sequence shown here is derived from an EMBL/GenBank/DDBJ whole genome shotgun (WGS) entry which is preliminary data.</text>
</comment>
<dbReference type="AlphaFoldDB" id="A0A838BX42"/>
<proteinExistence type="predicted"/>
<sequence>MTTRSPRRMMVQVRASPEEHARWQAKAEAAGMRLSGLVRQALDEARPPRRRSRPPVDPALLRQLALIGNNLNQLARWANRDRGGTDAVAVVARLIEIDRELSTLRAAVEASHAD</sequence>
<dbReference type="EMBL" id="JACDXJ010000008">
    <property type="protein sequence ID" value="MBA1159435.1"/>
    <property type="molecule type" value="Genomic_DNA"/>
</dbReference>
<protein>
    <submittedName>
        <fullName evidence="2">Plasmid mobilization relaxosome protein MobC</fullName>
    </submittedName>
</protein>
<evidence type="ECO:0000313" key="3">
    <source>
        <dbReference type="Proteomes" id="UP000572984"/>
    </source>
</evidence>
<evidence type="ECO:0000313" key="2">
    <source>
        <dbReference type="EMBL" id="MBA1159435.1"/>
    </source>
</evidence>
<reference evidence="2 3" key="1">
    <citation type="submission" date="2020-07" db="EMBL/GenBank/DDBJ databases">
        <title>Draft genome and description of Microvirga mediterraneensis Marseille-Q2068 sp. nov.</title>
        <authorList>
            <person name="Boxberger M."/>
        </authorList>
    </citation>
    <scope>NUCLEOTIDE SEQUENCE [LARGE SCALE GENOMIC DNA]</scope>
    <source>
        <strain evidence="2 3">Marseille-Q2068</strain>
    </source>
</reference>
<dbReference type="InterPro" id="IPR053842">
    <property type="entry name" value="NikA-like"/>
</dbReference>
<name>A0A838BX42_9HYPH</name>
<feature type="region of interest" description="Disordered" evidence="1">
    <location>
        <begin position="1"/>
        <end position="20"/>
    </location>
</feature>
<dbReference type="Proteomes" id="UP000572984">
    <property type="component" value="Unassembled WGS sequence"/>
</dbReference>
<organism evidence="2 3">
    <name type="scientific">Microvirga mediterraneensis</name>
    <dbReference type="NCBI Taxonomy" id="2754695"/>
    <lineage>
        <taxon>Bacteria</taxon>
        <taxon>Pseudomonadati</taxon>
        <taxon>Pseudomonadota</taxon>
        <taxon>Alphaproteobacteria</taxon>
        <taxon>Hyphomicrobiales</taxon>
        <taxon>Methylobacteriaceae</taxon>
        <taxon>Microvirga</taxon>
    </lineage>
</organism>
<gene>
    <name evidence="2" type="primary">mobC</name>
    <name evidence="2" type="ORF">H0S73_25490</name>
</gene>
<accession>A0A838BX42</accession>
<keyword evidence="3" id="KW-1185">Reference proteome</keyword>
<dbReference type="Pfam" id="PF21983">
    <property type="entry name" value="NikA-like"/>
    <property type="match status" value="1"/>
</dbReference>